<dbReference type="GeneID" id="93721967"/>
<dbReference type="InterPro" id="IPR050722">
    <property type="entry name" value="Pyruvate:ferred/Flavod_OxRd"/>
</dbReference>
<dbReference type="SUPFAM" id="SSF52518">
    <property type="entry name" value="Thiamin diphosphate-binding fold (THDP-binding)"/>
    <property type="match status" value="2"/>
</dbReference>
<dbReference type="InterPro" id="IPR011766">
    <property type="entry name" value="TPP_enzyme_TPP-bd"/>
</dbReference>
<evidence type="ECO:0000259" key="8">
    <source>
        <dbReference type="Pfam" id="PF01855"/>
    </source>
</evidence>
<evidence type="ECO:0000256" key="3">
    <source>
        <dbReference type="ARBA" id="ARBA00022485"/>
    </source>
</evidence>
<dbReference type="BioCyc" id="RHOM585394:G1H02-70-MONOMER"/>
<evidence type="ECO:0000259" key="10">
    <source>
        <dbReference type="Pfam" id="PF17147"/>
    </source>
</evidence>
<evidence type="ECO:0000313" key="12">
    <source>
        <dbReference type="Proteomes" id="UP000008178"/>
    </source>
</evidence>
<proteinExistence type="inferred from homology"/>
<dbReference type="Pfam" id="PF02775">
    <property type="entry name" value="TPP_enzyme_C"/>
    <property type="match status" value="1"/>
</dbReference>
<dbReference type="Gene3D" id="3.40.50.920">
    <property type="match status" value="1"/>
</dbReference>
<keyword evidence="12" id="KW-1185">Reference proteome</keyword>
<keyword evidence="2" id="KW-0813">Transport</keyword>
<accession>G2SZ32</accession>
<evidence type="ECO:0000256" key="5">
    <source>
        <dbReference type="ARBA" id="ARBA00023002"/>
    </source>
</evidence>
<dbReference type="EMBL" id="CP003040">
    <property type="protein sequence ID" value="AEN95190.1"/>
    <property type="molecule type" value="Genomic_DNA"/>
</dbReference>
<keyword evidence="6" id="KW-0408">Iron</keyword>
<dbReference type="AlphaFoldDB" id="G2SZ32"/>
<evidence type="ECO:0000259" key="9">
    <source>
        <dbReference type="Pfam" id="PF02775"/>
    </source>
</evidence>
<dbReference type="OrthoDB" id="9794954at2"/>
<dbReference type="eggNOG" id="COG0674">
    <property type="taxonomic scope" value="Bacteria"/>
</dbReference>
<reference evidence="11 12" key="1">
    <citation type="journal article" date="2015" name="Genome Announc.">
        <title>Complete genome sequence of the human gut symbiont Roseburia hominis.</title>
        <authorList>
            <person name="Travis A.J."/>
            <person name="Kelly D."/>
            <person name="Flint H.J."/>
            <person name="Aminov R.I."/>
        </authorList>
    </citation>
    <scope>NUCLEOTIDE SEQUENCE [LARGE SCALE GENOMIC DNA]</scope>
    <source>
        <strain evidence="12">DSM 16839 / JCM 17582 / NCIMB 14029 / A2-183</strain>
    </source>
</reference>
<evidence type="ECO:0000313" key="11">
    <source>
        <dbReference type="EMBL" id="AEN95190.1"/>
    </source>
</evidence>
<evidence type="ECO:0000256" key="1">
    <source>
        <dbReference type="ARBA" id="ARBA00009032"/>
    </source>
</evidence>
<keyword evidence="11" id="KW-0670">Pyruvate</keyword>
<dbReference type="InterPro" id="IPR029061">
    <property type="entry name" value="THDP-binding"/>
</dbReference>
<keyword evidence="5" id="KW-0560">Oxidoreductase</keyword>
<dbReference type="Pfam" id="PF17147">
    <property type="entry name" value="PFOR_II"/>
    <property type="match status" value="1"/>
</dbReference>
<dbReference type="HOGENOM" id="CLU_020913_0_0_9"/>
<keyword evidence="7" id="KW-0411">Iron-sulfur</keyword>
<comment type="similarity">
    <text evidence="1">Belongs to the pyruvate:ferredoxin/flavodoxin oxidoreductase family.</text>
</comment>
<dbReference type="SUPFAM" id="SSF52922">
    <property type="entry name" value="TK C-terminal domain-like"/>
    <property type="match status" value="1"/>
</dbReference>
<dbReference type="Gene3D" id="3.40.50.970">
    <property type="match status" value="3"/>
</dbReference>
<dbReference type="Proteomes" id="UP000008178">
    <property type="component" value="Chromosome"/>
</dbReference>
<dbReference type="GO" id="GO:0006979">
    <property type="term" value="P:response to oxidative stress"/>
    <property type="evidence" value="ECO:0007669"/>
    <property type="project" value="TreeGrafter"/>
</dbReference>
<evidence type="ECO:0000256" key="6">
    <source>
        <dbReference type="ARBA" id="ARBA00023004"/>
    </source>
</evidence>
<evidence type="ECO:0000256" key="7">
    <source>
        <dbReference type="ARBA" id="ARBA00023014"/>
    </source>
</evidence>
<dbReference type="GO" id="GO:0030976">
    <property type="term" value="F:thiamine pyrophosphate binding"/>
    <property type="evidence" value="ECO:0007669"/>
    <property type="project" value="InterPro"/>
</dbReference>
<dbReference type="Pfam" id="PF01855">
    <property type="entry name" value="POR_N"/>
    <property type="match status" value="1"/>
</dbReference>
<evidence type="ECO:0000256" key="2">
    <source>
        <dbReference type="ARBA" id="ARBA00022448"/>
    </source>
</evidence>
<dbReference type="InterPro" id="IPR002880">
    <property type="entry name" value="Pyrv_Fd/Flavodoxin_OxRdtase_N"/>
</dbReference>
<dbReference type="KEGG" id="rho:RHOM_00305"/>
<feature type="domain" description="Thiamine pyrophosphate enzyme TPP-binding" evidence="9">
    <location>
        <begin position="567"/>
        <end position="676"/>
    </location>
</feature>
<feature type="domain" description="Pyruvate flavodoxin/ferredoxin oxidoreductase pyrimidine binding" evidence="8">
    <location>
        <begin position="18"/>
        <end position="257"/>
    </location>
</feature>
<dbReference type="InterPro" id="IPR033412">
    <property type="entry name" value="PFOR_II"/>
</dbReference>
<feature type="domain" description="Pyruvate:ferredoxin oxidoreductase core" evidence="10">
    <location>
        <begin position="285"/>
        <end position="388"/>
    </location>
</feature>
<keyword evidence="3" id="KW-0004">4Fe-4S</keyword>
<dbReference type="PANTHER" id="PTHR32154">
    <property type="entry name" value="PYRUVATE-FLAVODOXIN OXIDOREDUCTASE-RELATED"/>
    <property type="match status" value="1"/>
</dbReference>
<name>G2SZ32_ROSHA</name>
<protein>
    <submittedName>
        <fullName evidence="11">Pyruvate ferredoxin oxidoreductase, alpha subunit</fullName>
    </submittedName>
</protein>
<dbReference type="RefSeq" id="WP_014078284.1">
    <property type="nucleotide sequence ID" value="NC_015977.1"/>
</dbReference>
<dbReference type="GO" id="GO:0051539">
    <property type="term" value="F:4 iron, 4 sulfur cluster binding"/>
    <property type="evidence" value="ECO:0007669"/>
    <property type="project" value="UniProtKB-KW"/>
</dbReference>
<sequence>MEKQKIMYDSGNELAAFAAKQINYHVMGYYPITPSTQIAENLDVMGAEGLHDIALIAAEGEHSAAGICYGASAAGGRVFNATSANGLLYALEQFPVQSGTRMPMVMNVACRTVSGPLCIKGDHSDVMYLLNTGWIILFADEPQKVYDFNLLGLKLAEAVRLPVAVAFDGFFTSHQKRKCLVFENDDTVTRYIGEKLSCDNPKVSAFAGTGTCGTAAELPYASVLDLAHPVSIGSYMNEPDVINNRYQLHLAMEAARNKLPELFTEYAALSGRELSLCGAYRHEDAEVLLFVLGSSYHTAMEAVDRLRQDGVAAGVITLYVLRPFPAKELRVLCHNAFTILVADRQDSYGAGGGNMSLELKAALSSLPHPPRILSRIYGLGGKDFFVEDALALFKEALSPDAPAFDYYGVTAGTEASDEETSGTSGRADPAMAVSAMQPQYFKPVTKEESTPGLTTCTFDPTTGEMKVSGGSVKDTTAMPMRVAPGHGACPGCGIPINVNLLLKGIEGNVVLLFQTGCGMVVTTGYPKTAFRVPFLHNLFQNGAATLSGVVEAFHQRQKRGEYPDGEITFVMVSGDGGMDIGMGSALGTALRGHKLIIFEYDNGGYMNTGYQLSYSTPLGAKSSTSHVGKTQYGKNFFHKDTPELMAATHIPYVATVAESNPTDFIRKAAKAAAYSREFGTAYIKALSACPLNWNDKPNLERSVIAAAVDCCYFPLYEIERGITALNYDPASSNKKIPVTEWLGMMGRTRHLLKEEYRSVAEEIQKEIDRRYARLRARAEHPLL</sequence>
<dbReference type="PANTHER" id="PTHR32154:SF0">
    <property type="entry name" value="PYRUVATE-FLAVODOXIN OXIDOREDUCTASE-RELATED"/>
    <property type="match status" value="1"/>
</dbReference>
<evidence type="ECO:0000256" key="4">
    <source>
        <dbReference type="ARBA" id="ARBA00022982"/>
    </source>
</evidence>
<gene>
    <name evidence="11" type="ordered locus">RHOM_00305</name>
</gene>
<keyword evidence="4" id="KW-0249">Electron transport</keyword>
<organism evidence="11 12">
    <name type="scientific">Roseburia hominis (strain DSM 16839 / JCM 17582 / NCIMB 14029 / A2-183)</name>
    <dbReference type="NCBI Taxonomy" id="585394"/>
    <lineage>
        <taxon>Bacteria</taxon>
        <taxon>Bacillati</taxon>
        <taxon>Bacillota</taxon>
        <taxon>Clostridia</taxon>
        <taxon>Lachnospirales</taxon>
        <taxon>Lachnospiraceae</taxon>
        <taxon>Roseburia</taxon>
    </lineage>
</organism>
<dbReference type="STRING" id="585394.RHOM_00305"/>
<dbReference type="GO" id="GO:0016491">
    <property type="term" value="F:oxidoreductase activity"/>
    <property type="evidence" value="ECO:0007669"/>
    <property type="project" value="UniProtKB-KW"/>
</dbReference>
<dbReference type="InterPro" id="IPR009014">
    <property type="entry name" value="Transketo_C/PFOR_II"/>
</dbReference>
<dbReference type="CDD" id="cd07034">
    <property type="entry name" value="TPP_PYR_PFOR_IOR-alpha_like"/>
    <property type="match status" value="1"/>
</dbReference>
<keyword evidence="3" id="KW-0479">Metal-binding</keyword>
<dbReference type="eggNOG" id="COG1013">
    <property type="taxonomic scope" value="Bacteria"/>
</dbReference>